<accession>A0A238D8F6</accession>
<keyword evidence="19" id="KW-1185">Reference proteome</keyword>
<dbReference type="RefSeq" id="WP_094161641.1">
    <property type="nucleotide sequence ID" value="NZ_LT592171.1"/>
</dbReference>
<dbReference type="FunFam" id="3.30.420.10:FF:000006">
    <property type="entry name" value="Ribonuclease HII"/>
    <property type="match status" value="1"/>
</dbReference>
<evidence type="ECO:0000256" key="3">
    <source>
        <dbReference type="ARBA" id="ARBA00004065"/>
    </source>
</evidence>
<feature type="domain" description="RNase H type-2" evidence="17">
    <location>
        <begin position="15"/>
        <end position="201"/>
    </location>
</feature>
<sequence length="201" mass="21648">MQAELPFSSVERLPGLVAGCDEVGRGPWAGPVVAAAVILDPARVISGLADSKALTARRRVQLDGLIRDACLAMCIGQASVEEIDRLNILQATFLAMQRAVAGLALRPELVLVDGNRAPDLPVACQTIVGGDATQPAISAASIVAKVFRDSLMQNLADQYPVYGFERHFGYGTMQHRQALQQHGPCAEHRRSFSPIRRLIQP</sequence>
<feature type="binding site" evidence="14 15">
    <location>
        <position position="22"/>
    </location>
    <ligand>
        <name>a divalent metal cation</name>
        <dbReference type="ChEBI" id="CHEBI:60240"/>
    </ligand>
</feature>
<keyword evidence="13 14" id="KW-0464">Manganese</keyword>
<evidence type="ECO:0000256" key="15">
    <source>
        <dbReference type="PROSITE-ProRule" id="PRU01319"/>
    </source>
</evidence>
<comment type="catalytic activity">
    <reaction evidence="1 14 15 16">
        <text>Endonucleolytic cleavage to 5'-phosphomonoester.</text>
        <dbReference type="EC" id="3.1.26.4"/>
    </reaction>
</comment>
<dbReference type="InterPro" id="IPR001352">
    <property type="entry name" value="RNase_HII/HIII"/>
</dbReference>
<gene>
    <name evidence="14 18" type="primary">rnhB</name>
    <name evidence="18" type="ORF">THIARS_80110</name>
</gene>
<protein>
    <recommendedName>
        <fullName evidence="7 14">Ribonuclease HII</fullName>
        <shortName evidence="14">RNase HII</shortName>
        <ecNumber evidence="6 14">3.1.26.4</ecNumber>
    </recommendedName>
</protein>
<dbReference type="AlphaFoldDB" id="A0A238D8F6"/>
<dbReference type="CDD" id="cd07182">
    <property type="entry name" value="RNase_HII_bacteria_HII_like"/>
    <property type="match status" value="1"/>
</dbReference>
<reference evidence="18 19" key="1">
    <citation type="submission" date="2016-06" db="EMBL/GenBank/DDBJ databases">
        <authorList>
            <person name="Kjaerup R.B."/>
            <person name="Dalgaard T.S."/>
            <person name="Juul-Madsen H.R."/>
        </authorList>
    </citation>
    <scope>NUCLEOTIDE SEQUENCE [LARGE SCALE GENOMIC DNA]</scope>
    <source>
        <strain evidence="18 19">DSM 16361</strain>
    </source>
</reference>
<proteinExistence type="inferred from homology"/>
<keyword evidence="9 14" id="KW-0540">Nuclease</keyword>
<evidence type="ECO:0000256" key="5">
    <source>
        <dbReference type="ARBA" id="ARBA00007383"/>
    </source>
</evidence>
<keyword evidence="10 14" id="KW-0479">Metal-binding</keyword>
<dbReference type="Gene3D" id="3.30.420.10">
    <property type="entry name" value="Ribonuclease H-like superfamily/Ribonuclease H"/>
    <property type="match status" value="1"/>
</dbReference>
<comment type="cofactor">
    <cofactor evidence="14 15">
        <name>Mn(2+)</name>
        <dbReference type="ChEBI" id="CHEBI:29035"/>
    </cofactor>
    <cofactor evidence="14 15">
        <name>Mg(2+)</name>
        <dbReference type="ChEBI" id="CHEBI:18420"/>
    </cofactor>
    <text evidence="14 15">Manganese or magnesium. Binds 1 divalent metal ion per monomer in the absence of substrate. May bind a second metal ion after substrate binding.</text>
</comment>
<dbReference type="InterPro" id="IPR024567">
    <property type="entry name" value="RNase_HII/HIII_dom"/>
</dbReference>
<comment type="subcellular location">
    <subcellularLocation>
        <location evidence="4 14">Cytoplasm</location>
    </subcellularLocation>
</comment>
<dbReference type="InterPro" id="IPR012337">
    <property type="entry name" value="RNaseH-like_sf"/>
</dbReference>
<comment type="similarity">
    <text evidence="5 14 16">Belongs to the RNase HII family.</text>
</comment>
<dbReference type="EC" id="3.1.26.4" evidence="6 14"/>
<dbReference type="GO" id="GO:0006298">
    <property type="term" value="P:mismatch repair"/>
    <property type="evidence" value="ECO:0007669"/>
    <property type="project" value="TreeGrafter"/>
</dbReference>
<keyword evidence="8 14" id="KW-0963">Cytoplasm</keyword>
<dbReference type="GO" id="GO:0043137">
    <property type="term" value="P:DNA replication, removal of RNA primer"/>
    <property type="evidence" value="ECO:0007669"/>
    <property type="project" value="TreeGrafter"/>
</dbReference>
<dbReference type="NCBIfam" id="NF000595">
    <property type="entry name" value="PRK00015.1-3"/>
    <property type="match status" value="1"/>
</dbReference>
<evidence type="ECO:0000259" key="17">
    <source>
        <dbReference type="PROSITE" id="PS51975"/>
    </source>
</evidence>
<evidence type="ECO:0000256" key="8">
    <source>
        <dbReference type="ARBA" id="ARBA00022490"/>
    </source>
</evidence>
<organism evidence="18 19">
    <name type="scientific">Thiomonas delicata</name>
    <name type="common">Thiomonas cuprina</name>
    <dbReference type="NCBI Taxonomy" id="364030"/>
    <lineage>
        <taxon>Bacteria</taxon>
        <taxon>Pseudomonadati</taxon>
        <taxon>Pseudomonadota</taxon>
        <taxon>Betaproteobacteria</taxon>
        <taxon>Burkholderiales</taxon>
        <taxon>Thiomonas</taxon>
    </lineage>
</organism>
<keyword evidence="11 14" id="KW-0255">Endonuclease</keyword>
<dbReference type="InterPro" id="IPR036397">
    <property type="entry name" value="RNaseH_sf"/>
</dbReference>
<evidence type="ECO:0000256" key="14">
    <source>
        <dbReference type="HAMAP-Rule" id="MF_00052"/>
    </source>
</evidence>
<comment type="cofactor">
    <cofactor evidence="2">
        <name>Mg(2+)</name>
        <dbReference type="ChEBI" id="CHEBI:18420"/>
    </cofactor>
</comment>
<feature type="binding site" evidence="14 15">
    <location>
        <position position="113"/>
    </location>
    <ligand>
        <name>a divalent metal cation</name>
        <dbReference type="ChEBI" id="CHEBI:60240"/>
    </ligand>
</feature>
<evidence type="ECO:0000256" key="9">
    <source>
        <dbReference type="ARBA" id="ARBA00022722"/>
    </source>
</evidence>
<evidence type="ECO:0000256" key="1">
    <source>
        <dbReference type="ARBA" id="ARBA00000077"/>
    </source>
</evidence>
<evidence type="ECO:0000256" key="7">
    <source>
        <dbReference type="ARBA" id="ARBA00019179"/>
    </source>
</evidence>
<name>A0A238D8F6_THIDL</name>
<dbReference type="PROSITE" id="PS51975">
    <property type="entry name" value="RNASE_H_2"/>
    <property type="match status" value="1"/>
</dbReference>
<evidence type="ECO:0000256" key="6">
    <source>
        <dbReference type="ARBA" id="ARBA00012180"/>
    </source>
</evidence>
<feature type="binding site" evidence="14 15">
    <location>
        <position position="21"/>
    </location>
    <ligand>
        <name>a divalent metal cation</name>
        <dbReference type="ChEBI" id="CHEBI:60240"/>
    </ligand>
</feature>
<dbReference type="PANTHER" id="PTHR10954:SF18">
    <property type="entry name" value="RIBONUCLEASE HII"/>
    <property type="match status" value="1"/>
</dbReference>
<keyword evidence="12 14" id="KW-0378">Hydrolase</keyword>
<comment type="function">
    <text evidence="3 14 16">Endonuclease that specifically degrades the RNA of RNA-DNA hybrids.</text>
</comment>
<dbReference type="SUPFAM" id="SSF53098">
    <property type="entry name" value="Ribonuclease H-like"/>
    <property type="match status" value="1"/>
</dbReference>
<evidence type="ECO:0000256" key="10">
    <source>
        <dbReference type="ARBA" id="ARBA00022723"/>
    </source>
</evidence>
<evidence type="ECO:0000313" key="18">
    <source>
        <dbReference type="EMBL" id="SBP89586.1"/>
    </source>
</evidence>
<dbReference type="GO" id="GO:0030145">
    <property type="term" value="F:manganese ion binding"/>
    <property type="evidence" value="ECO:0007669"/>
    <property type="project" value="UniProtKB-UniRule"/>
</dbReference>
<dbReference type="HAMAP" id="MF_00052_B">
    <property type="entry name" value="RNase_HII_B"/>
    <property type="match status" value="1"/>
</dbReference>
<evidence type="ECO:0000256" key="2">
    <source>
        <dbReference type="ARBA" id="ARBA00001946"/>
    </source>
</evidence>
<dbReference type="PANTHER" id="PTHR10954">
    <property type="entry name" value="RIBONUCLEASE H2 SUBUNIT A"/>
    <property type="match status" value="1"/>
</dbReference>
<dbReference type="EMBL" id="FLMQ01000057">
    <property type="protein sequence ID" value="SBP89586.1"/>
    <property type="molecule type" value="Genomic_DNA"/>
</dbReference>
<dbReference type="GO" id="GO:0005737">
    <property type="term" value="C:cytoplasm"/>
    <property type="evidence" value="ECO:0007669"/>
    <property type="project" value="UniProtKB-SubCell"/>
</dbReference>
<dbReference type="Pfam" id="PF01351">
    <property type="entry name" value="RNase_HII"/>
    <property type="match status" value="1"/>
</dbReference>
<evidence type="ECO:0000256" key="12">
    <source>
        <dbReference type="ARBA" id="ARBA00022801"/>
    </source>
</evidence>
<dbReference type="InterPro" id="IPR022898">
    <property type="entry name" value="RNase_HII"/>
</dbReference>
<dbReference type="GO" id="GO:0004523">
    <property type="term" value="F:RNA-DNA hybrid ribonuclease activity"/>
    <property type="evidence" value="ECO:0007669"/>
    <property type="project" value="UniProtKB-UniRule"/>
</dbReference>
<dbReference type="NCBIfam" id="NF000596">
    <property type="entry name" value="PRK00015.1-4"/>
    <property type="match status" value="1"/>
</dbReference>
<evidence type="ECO:0000256" key="4">
    <source>
        <dbReference type="ARBA" id="ARBA00004496"/>
    </source>
</evidence>
<dbReference type="GO" id="GO:0003723">
    <property type="term" value="F:RNA binding"/>
    <property type="evidence" value="ECO:0007669"/>
    <property type="project" value="UniProtKB-UniRule"/>
</dbReference>
<evidence type="ECO:0000256" key="16">
    <source>
        <dbReference type="RuleBase" id="RU003515"/>
    </source>
</evidence>
<evidence type="ECO:0000313" key="19">
    <source>
        <dbReference type="Proteomes" id="UP000214566"/>
    </source>
</evidence>
<dbReference type="Proteomes" id="UP000214566">
    <property type="component" value="Unassembled WGS sequence"/>
</dbReference>
<dbReference type="GO" id="GO:0032299">
    <property type="term" value="C:ribonuclease H2 complex"/>
    <property type="evidence" value="ECO:0007669"/>
    <property type="project" value="TreeGrafter"/>
</dbReference>
<evidence type="ECO:0000256" key="13">
    <source>
        <dbReference type="ARBA" id="ARBA00023211"/>
    </source>
</evidence>
<dbReference type="OrthoDB" id="9803420at2"/>
<evidence type="ECO:0000256" key="11">
    <source>
        <dbReference type="ARBA" id="ARBA00022759"/>
    </source>
</evidence>